<evidence type="ECO:0000256" key="4">
    <source>
        <dbReference type="ARBA" id="ARBA00023136"/>
    </source>
</evidence>
<accession>A0A9P5VL27</accession>
<keyword evidence="5" id="KW-0949">S-adenosyl-L-methionine</keyword>
<feature type="chain" id="PRO_5040446792" description="Protein-S-isoprenylcysteine O-methyltransferase" evidence="6">
    <location>
        <begin position="17"/>
        <end position="213"/>
    </location>
</feature>
<evidence type="ECO:0000256" key="2">
    <source>
        <dbReference type="ARBA" id="ARBA00022692"/>
    </source>
</evidence>
<keyword evidence="5" id="KW-0489">Methyltransferase</keyword>
<feature type="transmembrane region" description="Helical" evidence="5">
    <location>
        <begin position="160"/>
        <end position="180"/>
    </location>
</feature>
<keyword evidence="4 5" id="KW-0472">Membrane</keyword>
<dbReference type="AlphaFoldDB" id="A0A9P5VL27"/>
<dbReference type="GO" id="GO:0032259">
    <property type="term" value="P:methylation"/>
    <property type="evidence" value="ECO:0007669"/>
    <property type="project" value="UniProtKB-KW"/>
</dbReference>
<dbReference type="Pfam" id="PF04140">
    <property type="entry name" value="ICMT"/>
    <property type="match status" value="1"/>
</dbReference>
<comment type="similarity">
    <text evidence="5">Belongs to the class VI-like SAM-binding methyltransferase superfamily. Isoprenylcysteine carboxyl methyltransferase family.</text>
</comment>
<dbReference type="PANTHER" id="PTHR12714">
    <property type="entry name" value="PROTEIN-S ISOPRENYLCYSTEINE O-METHYLTRANSFERASE"/>
    <property type="match status" value="1"/>
</dbReference>
<dbReference type="InterPro" id="IPR007269">
    <property type="entry name" value="ICMT_MeTrfase"/>
</dbReference>
<dbReference type="EC" id="2.1.1.100" evidence="5"/>
<comment type="catalytic activity">
    <reaction evidence="5">
        <text>[protein]-C-terminal S-[(2E,6E)-farnesyl]-L-cysteine + S-adenosyl-L-methionine = [protein]-C-terminal S-[(2E,6E)-farnesyl]-L-cysteine methyl ester + S-adenosyl-L-homocysteine</text>
        <dbReference type="Rhea" id="RHEA:21672"/>
        <dbReference type="Rhea" id="RHEA-COMP:12125"/>
        <dbReference type="Rhea" id="RHEA-COMP:12126"/>
        <dbReference type="ChEBI" id="CHEBI:57856"/>
        <dbReference type="ChEBI" id="CHEBI:59789"/>
        <dbReference type="ChEBI" id="CHEBI:90510"/>
        <dbReference type="ChEBI" id="CHEBI:90511"/>
        <dbReference type="EC" id="2.1.1.100"/>
    </reaction>
</comment>
<comment type="subcellular location">
    <subcellularLocation>
        <location evidence="5">Endoplasmic reticulum membrane</location>
        <topology evidence="5">Multi-pass membrane protein</topology>
    </subcellularLocation>
    <subcellularLocation>
        <location evidence="1">Membrane</location>
        <topology evidence="1">Multi-pass membrane protein</topology>
    </subcellularLocation>
</comment>
<dbReference type="GO" id="GO:0004671">
    <property type="term" value="F:protein C-terminal S-isoprenylcysteine carboxyl O-methyltransferase activity"/>
    <property type="evidence" value="ECO:0007669"/>
    <property type="project" value="UniProtKB-EC"/>
</dbReference>
<keyword evidence="8" id="KW-1185">Reference proteome</keyword>
<gene>
    <name evidence="7" type="ORF">BG006_007187</name>
</gene>
<evidence type="ECO:0000256" key="5">
    <source>
        <dbReference type="RuleBase" id="RU362022"/>
    </source>
</evidence>
<feature type="transmembrane region" description="Helical" evidence="5">
    <location>
        <begin position="120"/>
        <end position="140"/>
    </location>
</feature>
<feature type="transmembrane region" description="Helical" evidence="5">
    <location>
        <begin position="53"/>
        <end position="71"/>
    </location>
</feature>
<protein>
    <recommendedName>
        <fullName evidence="5">Protein-S-isoprenylcysteine O-methyltransferase</fullName>
        <ecNumber evidence="5">2.1.1.100</ecNumber>
    </recommendedName>
</protein>
<proteinExistence type="inferred from homology"/>
<evidence type="ECO:0000256" key="3">
    <source>
        <dbReference type="ARBA" id="ARBA00022989"/>
    </source>
</evidence>
<keyword evidence="5" id="KW-0256">Endoplasmic reticulum</keyword>
<reference evidence="7" key="1">
    <citation type="journal article" date="2020" name="Fungal Divers.">
        <title>Resolving the Mortierellaceae phylogeny through synthesis of multi-gene phylogenetics and phylogenomics.</title>
        <authorList>
            <person name="Vandepol N."/>
            <person name="Liber J."/>
            <person name="Desiro A."/>
            <person name="Na H."/>
            <person name="Kennedy M."/>
            <person name="Barry K."/>
            <person name="Grigoriev I.V."/>
            <person name="Miller A.N."/>
            <person name="O'Donnell K."/>
            <person name="Stajich J.E."/>
            <person name="Bonito G."/>
        </authorList>
    </citation>
    <scope>NUCLEOTIDE SEQUENCE</scope>
    <source>
        <strain evidence="7">NVP1</strain>
    </source>
</reference>
<name>A0A9P5VL27_9FUNG</name>
<dbReference type="GO" id="GO:0005789">
    <property type="term" value="C:endoplasmic reticulum membrane"/>
    <property type="evidence" value="ECO:0007669"/>
    <property type="project" value="UniProtKB-SubCell"/>
</dbReference>
<dbReference type="PANTHER" id="PTHR12714:SF9">
    <property type="entry name" value="PROTEIN-S-ISOPRENYLCYSTEINE O-METHYLTRANSFERASE"/>
    <property type="match status" value="1"/>
</dbReference>
<feature type="signal peptide" evidence="6">
    <location>
        <begin position="1"/>
        <end position="16"/>
    </location>
</feature>
<dbReference type="Gene3D" id="1.20.120.1630">
    <property type="match status" value="1"/>
</dbReference>
<evidence type="ECO:0000256" key="1">
    <source>
        <dbReference type="ARBA" id="ARBA00004141"/>
    </source>
</evidence>
<keyword evidence="6" id="KW-0732">Signal</keyword>
<comment type="caution">
    <text evidence="7">The sequence shown here is derived from an EMBL/GenBank/DDBJ whole genome shotgun (WGS) entry which is preliminary data.</text>
</comment>
<keyword evidence="3 5" id="KW-1133">Transmembrane helix</keyword>
<evidence type="ECO:0000313" key="7">
    <source>
        <dbReference type="EMBL" id="KAF9329773.1"/>
    </source>
</evidence>
<feature type="transmembrane region" description="Helical" evidence="5">
    <location>
        <begin position="77"/>
        <end position="99"/>
    </location>
</feature>
<dbReference type="Proteomes" id="UP000696485">
    <property type="component" value="Unassembled WGS sequence"/>
</dbReference>
<evidence type="ECO:0000256" key="6">
    <source>
        <dbReference type="SAM" id="SignalP"/>
    </source>
</evidence>
<keyword evidence="5" id="KW-0808">Transferase</keyword>
<organism evidence="7 8">
    <name type="scientific">Podila minutissima</name>
    <dbReference type="NCBI Taxonomy" id="64525"/>
    <lineage>
        <taxon>Eukaryota</taxon>
        <taxon>Fungi</taxon>
        <taxon>Fungi incertae sedis</taxon>
        <taxon>Mucoromycota</taxon>
        <taxon>Mortierellomycotina</taxon>
        <taxon>Mortierellomycetes</taxon>
        <taxon>Mortierellales</taxon>
        <taxon>Mortierellaceae</taxon>
        <taxon>Podila</taxon>
    </lineage>
</organism>
<dbReference type="EMBL" id="JAAAUY010000448">
    <property type="protein sequence ID" value="KAF9329773.1"/>
    <property type="molecule type" value="Genomic_DNA"/>
</dbReference>
<sequence>MIIKSLLLLANTGAAALSVEPIQSPTKIDALNKEGEFLEEYVTKQGFRDYQRGLAYISVIAFTLMALGYSPSEAKPWFIITSVAGILGSLFRIWAMYTLDRFFTFKIMIRSDHRLVKTGPYRYLLHPAYTGLTIGIMSITLTTNYDGGVWSTLVTPYMPVSFLGEAFFVGLFVVISKVHWDRIQGEEKMMADHFGPEWKAYARRRYRMLPFVF</sequence>
<evidence type="ECO:0000313" key="8">
    <source>
        <dbReference type="Proteomes" id="UP000696485"/>
    </source>
</evidence>
<keyword evidence="2 5" id="KW-0812">Transmembrane</keyword>